<dbReference type="Gene3D" id="1.10.150.20">
    <property type="entry name" value="5' to 3' exonuclease, C-terminal subdomain"/>
    <property type="match status" value="1"/>
</dbReference>
<feature type="compositionally biased region" description="Low complexity" evidence="1">
    <location>
        <begin position="456"/>
        <end position="467"/>
    </location>
</feature>
<dbReference type="Pfam" id="PF00867">
    <property type="entry name" value="XPG_I"/>
    <property type="match status" value="1"/>
</dbReference>
<dbReference type="InterPro" id="IPR036279">
    <property type="entry name" value="5-3_exonuclease_C_sf"/>
</dbReference>
<proteinExistence type="predicted"/>
<dbReference type="PANTHER" id="PTHR11081">
    <property type="entry name" value="FLAP ENDONUCLEASE FAMILY MEMBER"/>
    <property type="match status" value="1"/>
</dbReference>
<dbReference type="CDD" id="cd09906">
    <property type="entry name" value="H3TH_YEN1"/>
    <property type="match status" value="1"/>
</dbReference>
<dbReference type="GO" id="GO:0017108">
    <property type="term" value="F:5'-flap endonuclease activity"/>
    <property type="evidence" value="ECO:0007669"/>
    <property type="project" value="TreeGrafter"/>
</dbReference>
<evidence type="ECO:0000256" key="1">
    <source>
        <dbReference type="SAM" id="MobiDB-lite"/>
    </source>
</evidence>
<dbReference type="SUPFAM" id="SSF47807">
    <property type="entry name" value="5' to 3' exonuclease, C-terminal subdomain"/>
    <property type="match status" value="1"/>
</dbReference>
<feature type="region of interest" description="Disordered" evidence="1">
    <location>
        <begin position="443"/>
        <end position="467"/>
    </location>
</feature>
<feature type="domain" description="XPG-I" evidence="2">
    <location>
        <begin position="104"/>
        <end position="178"/>
    </location>
</feature>
<dbReference type="EMBL" id="JARIHO010000041">
    <property type="protein sequence ID" value="KAJ7327656.1"/>
    <property type="molecule type" value="Genomic_DNA"/>
</dbReference>
<dbReference type="AlphaFoldDB" id="A0AAD6ZLW6"/>
<dbReference type="InterPro" id="IPR029060">
    <property type="entry name" value="PIN-like_dom_sf"/>
</dbReference>
<keyword evidence="4" id="KW-1185">Reference proteome</keyword>
<accession>A0AAD6ZLW6</accession>
<dbReference type="InterPro" id="IPR006086">
    <property type="entry name" value="XPG-I_dom"/>
</dbReference>
<evidence type="ECO:0000313" key="3">
    <source>
        <dbReference type="EMBL" id="KAJ7327656.1"/>
    </source>
</evidence>
<dbReference type="SMART" id="SM00279">
    <property type="entry name" value="HhH2"/>
    <property type="match status" value="1"/>
</dbReference>
<dbReference type="Gene3D" id="3.40.50.1010">
    <property type="entry name" value="5'-nuclease"/>
    <property type="match status" value="2"/>
</dbReference>
<evidence type="ECO:0000259" key="2">
    <source>
        <dbReference type="SMART" id="SM00484"/>
    </source>
</evidence>
<comment type="caution">
    <text evidence="3">The sequence shown here is derived from an EMBL/GenBank/DDBJ whole genome shotgun (WGS) entry which is preliminary data.</text>
</comment>
<dbReference type="GO" id="GO:0008821">
    <property type="term" value="F:crossover junction DNA endonuclease activity"/>
    <property type="evidence" value="ECO:0007669"/>
    <property type="project" value="InterPro"/>
</dbReference>
<dbReference type="Proteomes" id="UP001218218">
    <property type="component" value="Unassembled WGS sequence"/>
</dbReference>
<dbReference type="InterPro" id="IPR008918">
    <property type="entry name" value="HhH2"/>
</dbReference>
<dbReference type="InterPro" id="IPR037316">
    <property type="entry name" value="Yen1_H3TH"/>
</dbReference>
<organism evidence="3 4">
    <name type="scientific">Mycena albidolilacea</name>
    <dbReference type="NCBI Taxonomy" id="1033008"/>
    <lineage>
        <taxon>Eukaryota</taxon>
        <taxon>Fungi</taxon>
        <taxon>Dikarya</taxon>
        <taxon>Basidiomycota</taxon>
        <taxon>Agaricomycotina</taxon>
        <taxon>Agaricomycetes</taxon>
        <taxon>Agaricomycetidae</taxon>
        <taxon>Agaricales</taxon>
        <taxon>Marasmiineae</taxon>
        <taxon>Mycenaceae</taxon>
        <taxon>Mycena</taxon>
    </lineage>
</organism>
<reference evidence="3" key="1">
    <citation type="submission" date="2023-03" db="EMBL/GenBank/DDBJ databases">
        <title>Massive genome expansion in bonnet fungi (Mycena s.s.) driven by repeated elements and novel gene families across ecological guilds.</title>
        <authorList>
            <consortium name="Lawrence Berkeley National Laboratory"/>
            <person name="Harder C.B."/>
            <person name="Miyauchi S."/>
            <person name="Viragh M."/>
            <person name="Kuo A."/>
            <person name="Thoen E."/>
            <person name="Andreopoulos B."/>
            <person name="Lu D."/>
            <person name="Skrede I."/>
            <person name="Drula E."/>
            <person name="Henrissat B."/>
            <person name="Morin E."/>
            <person name="Kohler A."/>
            <person name="Barry K."/>
            <person name="LaButti K."/>
            <person name="Morin E."/>
            <person name="Salamov A."/>
            <person name="Lipzen A."/>
            <person name="Mereny Z."/>
            <person name="Hegedus B."/>
            <person name="Baldrian P."/>
            <person name="Stursova M."/>
            <person name="Weitz H."/>
            <person name="Taylor A."/>
            <person name="Grigoriev I.V."/>
            <person name="Nagy L.G."/>
            <person name="Martin F."/>
            <person name="Kauserud H."/>
        </authorList>
    </citation>
    <scope>NUCLEOTIDE SEQUENCE</scope>
    <source>
        <strain evidence="3">CBHHK002</strain>
    </source>
</reference>
<sequence length="467" mass="50967">MEGARGCRAENLAVGTGFITNTTGARGFQVGIDASGWMYRACKRHRITESPQLVALFARCSRLFRLPFIPVFVFDGLWRPNVKRGKVILGNDHPLTESFQLMLDGFGFEWLVAPGEAEATLSMMTASGIPVRVDAILTDDSDSFVFGARTVLCIRSKDNENYEASQYSADDISTLLGLSRNEFILIAILAGGDYSDGLRNCGVATAIGLARAGLGAQLVATLSNRELLDPLETWREALRHELRTNTSGLLPHRCPQLANTIPADFPDPAIINLYLHPTVSEPAVAGDLVFRSPRFDVLARFAEDNFQWGDSIGILDHFADHLFAGFVIRELACRASVTDGIVASSPSPSVIKRIVGEHRHKSTGYLAELRLTLSLDPAILTTALQAIDGRRNPPEGARTAVAAWIKEKLPKVRVWVPKSMIEHVFPTMVLDYTCTQCNGGAAQRRRQTQQPVIDPSSFSGTSSGSIT</sequence>
<evidence type="ECO:0000313" key="4">
    <source>
        <dbReference type="Proteomes" id="UP001218218"/>
    </source>
</evidence>
<name>A0AAD6ZLW6_9AGAR</name>
<dbReference type="SUPFAM" id="SSF88723">
    <property type="entry name" value="PIN domain-like"/>
    <property type="match status" value="1"/>
</dbReference>
<dbReference type="CDD" id="cd09870">
    <property type="entry name" value="PIN_YEN1"/>
    <property type="match status" value="1"/>
</dbReference>
<dbReference type="GO" id="GO:0006281">
    <property type="term" value="P:DNA repair"/>
    <property type="evidence" value="ECO:0007669"/>
    <property type="project" value="UniProtKB-ARBA"/>
</dbReference>
<gene>
    <name evidence="3" type="ORF">DFH08DRAFT_333958</name>
</gene>
<dbReference type="InterPro" id="IPR006084">
    <property type="entry name" value="XPG/Rad2"/>
</dbReference>
<protein>
    <submittedName>
        <fullName evidence="3">PIN domain-like protein</fullName>
    </submittedName>
</protein>
<dbReference type="GO" id="GO:0003677">
    <property type="term" value="F:DNA binding"/>
    <property type="evidence" value="ECO:0007669"/>
    <property type="project" value="InterPro"/>
</dbReference>
<dbReference type="PANTHER" id="PTHR11081:SF75">
    <property type="entry name" value="ENDONUCLEASE, PUTATIVE (AFU_ORTHOLOGUE AFUA_3G13260)-RELATED"/>
    <property type="match status" value="1"/>
</dbReference>
<feature type="non-terminal residue" evidence="3">
    <location>
        <position position="467"/>
    </location>
</feature>
<dbReference type="SMART" id="SM00484">
    <property type="entry name" value="XPGI"/>
    <property type="match status" value="1"/>
</dbReference>
<dbReference type="PRINTS" id="PR00853">
    <property type="entry name" value="XPGRADSUPER"/>
</dbReference>